<dbReference type="InterPro" id="IPR008427">
    <property type="entry name" value="Extracellular_membr_CFEM_dom"/>
</dbReference>
<dbReference type="RefSeq" id="XP_028473787.1">
    <property type="nucleotide sequence ID" value="XM_028618109.1"/>
</dbReference>
<dbReference type="Pfam" id="PF05730">
    <property type="entry name" value="CFEM"/>
    <property type="match status" value="1"/>
</dbReference>
<evidence type="ECO:0000256" key="1">
    <source>
        <dbReference type="ARBA" id="ARBA00004613"/>
    </source>
</evidence>
<keyword evidence="3 5" id="KW-0732">Signal</keyword>
<dbReference type="Proteomes" id="UP000279236">
    <property type="component" value="Unassembled WGS sequence"/>
</dbReference>
<sequence length="161" mass="16583">MKLSALALCVAALATTARATAVADLSACAQACLEAALVSTGCEAECDGACVCSTDFTTNATPCVLACGITDALQVLDVQSTQCSMGTIETCTAAATSTQASATTTSSAAAATSSGCAEYVDTSAPLFLVSATDTRQRLHPLYVRTDLSRRRSYDCWMHWTV</sequence>
<name>A0A427XIE4_9TREE</name>
<organism evidence="7 8">
    <name type="scientific">Apiotrichum porosum</name>
    <dbReference type="NCBI Taxonomy" id="105984"/>
    <lineage>
        <taxon>Eukaryota</taxon>
        <taxon>Fungi</taxon>
        <taxon>Dikarya</taxon>
        <taxon>Basidiomycota</taxon>
        <taxon>Agaricomycotina</taxon>
        <taxon>Tremellomycetes</taxon>
        <taxon>Trichosporonales</taxon>
        <taxon>Trichosporonaceae</taxon>
        <taxon>Apiotrichum</taxon>
    </lineage>
</organism>
<evidence type="ECO:0000259" key="6">
    <source>
        <dbReference type="PROSITE" id="PS52012"/>
    </source>
</evidence>
<evidence type="ECO:0000256" key="4">
    <source>
        <dbReference type="ARBA" id="ARBA00023157"/>
    </source>
</evidence>
<proteinExistence type="predicted"/>
<evidence type="ECO:0000256" key="3">
    <source>
        <dbReference type="ARBA" id="ARBA00022729"/>
    </source>
</evidence>
<reference evidence="7 8" key="1">
    <citation type="submission" date="2018-11" db="EMBL/GenBank/DDBJ databases">
        <title>Genome sequence of Apiotrichum porosum DSM 27194.</title>
        <authorList>
            <person name="Aliyu H."/>
            <person name="Gorte O."/>
            <person name="Ochsenreither K."/>
        </authorList>
    </citation>
    <scope>NUCLEOTIDE SEQUENCE [LARGE SCALE GENOMIC DNA]</scope>
    <source>
        <strain evidence="7 8">DSM 27194</strain>
    </source>
</reference>
<feature type="chain" id="PRO_5019018310" description="CFEM domain-containing protein" evidence="5">
    <location>
        <begin position="20"/>
        <end position="161"/>
    </location>
</feature>
<dbReference type="AlphaFoldDB" id="A0A427XIE4"/>
<keyword evidence="8" id="KW-1185">Reference proteome</keyword>
<dbReference type="EMBL" id="RSCE01000012">
    <property type="protein sequence ID" value="RSH78640.1"/>
    <property type="molecule type" value="Genomic_DNA"/>
</dbReference>
<dbReference type="PROSITE" id="PS52012">
    <property type="entry name" value="CFEM"/>
    <property type="match status" value="1"/>
</dbReference>
<keyword evidence="2" id="KW-0964">Secreted</keyword>
<keyword evidence="4" id="KW-1015">Disulfide bond</keyword>
<dbReference type="GeneID" id="39586912"/>
<dbReference type="GO" id="GO:0005576">
    <property type="term" value="C:extracellular region"/>
    <property type="evidence" value="ECO:0007669"/>
    <property type="project" value="UniProtKB-SubCell"/>
</dbReference>
<evidence type="ECO:0000256" key="2">
    <source>
        <dbReference type="ARBA" id="ARBA00022525"/>
    </source>
</evidence>
<accession>A0A427XIE4</accession>
<evidence type="ECO:0000313" key="7">
    <source>
        <dbReference type="EMBL" id="RSH78640.1"/>
    </source>
</evidence>
<feature type="domain" description="CFEM" evidence="6">
    <location>
        <begin position="1"/>
        <end position="118"/>
    </location>
</feature>
<evidence type="ECO:0000256" key="5">
    <source>
        <dbReference type="SAM" id="SignalP"/>
    </source>
</evidence>
<gene>
    <name evidence="7" type="ORF">EHS24_002369</name>
</gene>
<evidence type="ECO:0000313" key="8">
    <source>
        <dbReference type="Proteomes" id="UP000279236"/>
    </source>
</evidence>
<comment type="subcellular location">
    <subcellularLocation>
        <location evidence="1">Secreted</location>
    </subcellularLocation>
</comment>
<comment type="caution">
    <text evidence="7">The sequence shown here is derived from an EMBL/GenBank/DDBJ whole genome shotgun (WGS) entry which is preliminary data.</text>
</comment>
<feature type="signal peptide" evidence="5">
    <location>
        <begin position="1"/>
        <end position="19"/>
    </location>
</feature>
<protein>
    <recommendedName>
        <fullName evidence="6">CFEM domain-containing protein</fullName>
    </recommendedName>
</protein>